<dbReference type="EMBL" id="AJSR01002211">
    <property type="protein sequence ID" value="EKM29162.1"/>
    <property type="molecule type" value="Genomic_DNA"/>
</dbReference>
<reference evidence="1 2" key="1">
    <citation type="submission" date="2012-10" db="EMBL/GenBank/DDBJ databases">
        <title>Genome sequence of Vibrio Cholerae HENC-02.</title>
        <authorList>
            <person name="Eppinger M."/>
            <person name="Hasan N.A."/>
            <person name="Sengamalay N."/>
            <person name="Hine E."/>
            <person name="Su Q."/>
            <person name="Daugherty S.C."/>
            <person name="Young S."/>
            <person name="Sadzewicz L."/>
            <person name="Tallon L."/>
            <person name="Cebula T.A."/>
            <person name="Ravel J."/>
            <person name="Colwell R.R."/>
        </authorList>
    </citation>
    <scope>NUCLEOTIDE SEQUENCE [LARGE SCALE GENOMIC DNA]</scope>
    <source>
        <strain evidence="1 2">HENC-02</strain>
    </source>
</reference>
<sequence>KGVHKRATHITKRLRRIPNARHFRFDSDLVFTALWFKCGGLRCSPLNAALYVFESKEEYMDFKSESFYKNITLNDVQLAAIYYP</sequence>
<comment type="caution">
    <text evidence="1">The sequence shown here is derived from an EMBL/GenBank/DDBJ whole genome shotgun (WGS) entry which is preliminary data.</text>
</comment>
<dbReference type="Proteomes" id="UP000008367">
    <property type="component" value="Unassembled WGS sequence"/>
</dbReference>
<protein>
    <submittedName>
        <fullName evidence="1">Uncharacterized protein</fullName>
    </submittedName>
</protein>
<accession>A0A454CRZ3</accession>
<name>A0A454CRZ3_VIBHA</name>
<feature type="non-terminal residue" evidence="1">
    <location>
        <position position="1"/>
    </location>
</feature>
<evidence type="ECO:0000313" key="2">
    <source>
        <dbReference type="Proteomes" id="UP000008367"/>
    </source>
</evidence>
<proteinExistence type="predicted"/>
<organism evidence="1 2">
    <name type="scientific">Vibrio harveyi</name>
    <name type="common">Beneckea harveyi</name>
    <dbReference type="NCBI Taxonomy" id="669"/>
    <lineage>
        <taxon>Bacteria</taxon>
        <taxon>Pseudomonadati</taxon>
        <taxon>Pseudomonadota</taxon>
        <taxon>Gammaproteobacteria</taxon>
        <taxon>Vibrionales</taxon>
        <taxon>Vibrionaceae</taxon>
        <taxon>Vibrio</taxon>
    </lineage>
</organism>
<gene>
    <name evidence="1" type="ORF">VCHENC02_5004B</name>
</gene>
<evidence type="ECO:0000313" key="1">
    <source>
        <dbReference type="EMBL" id="EKM29162.1"/>
    </source>
</evidence>
<dbReference type="AlphaFoldDB" id="A0A454CRZ3"/>
<feature type="non-terminal residue" evidence="1">
    <location>
        <position position="84"/>
    </location>
</feature>